<dbReference type="SMART" id="SM00088">
    <property type="entry name" value="PINT"/>
    <property type="match status" value="1"/>
</dbReference>
<reference evidence="4" key="1">
    <citation type="submission" date="2007-07" db="EMBL/GenBank/DDBJ databases">
        <title>PCAP assembly of the Caenorhabditis remanei genome.</title>
        <authorList>
            <consortium name="The Caenorhabditis remanei Sequencing Consortium"/>
            <person name="Wilson R.K."/>
        </authorList>
    </citation>
    <scope>NUCLEOTIDE SEQUENCE [LARGE SCALE GENOMIC DNA]</scope>
    <source>
        <strain evidence="4">PB4641</strain>
    </source>
</reference>
<feature type="domain" description="PCI" evidence="3">
    <location>
        <begin position="283"/>
        <end position="462"/>
    </location>
</feature>
<dbReference type="GO" id="GO:0008541">
    <property type="term" value="C:proteasome regulatory particle, lid subcomplex"/>
    <property type="evidence" value="ECO:0007669"/>
    <property type="project" value="TreeGrafter"/>
</dbReference>
<name>E3MXE6_CAERE</name>
<dbReference type="EMBL" id="DS268491">
    <property type="protein sequence ID" value="EFP11604.1"/>
    <property type="molecule type" value="Genomic_DNA"/>
</dbReference>
<dbReference type="GO" id="GO:0005634">
    <property type="term" value="C:nucleus"/>
    <property type="evidence" value="ECO:0007669"/>
    <property type="project" value="UniProtKB-ARBA"/>
</dbReference>
<accession>E3MXE6</accession>
<dbReference type="PANTHER" id="PTHR10855:SF1">
    <property type="entry name" value="26S PROTEASOME NON-ATPASE REGULATORY SUBUNIT 12"/>
    <property type="match status" value="1"/>
</dbReference>
<dbReference type="InterPro" id="IPR054559">
    <property type="entry name" value="PSMD12-CSN4-like_N"/>
</dbReference>
<gene>
    <name evidence="4" type="primary">Cre-rpn-5</name>
    <name evidence="4" type="ORF">CRE_28898</name>
</gene>
<protein>
    <submittedName>
        <fullName evidence="4">CRE-RPN-5 protein</fullName>
    </submittedName>
</protein>
<dbReference type="GO" id="GO:0005737">
    <property type="term" value="C:cytoplasm"/>
    <property type="evidence" value="ECO:0007669"/>
    <property type="project" value="TreeGrafter"/>
</dbReference>
<dbReference type="FunFam" id="1.10.10.10:FF:000070">
    <property type="entry name" value="26S proteasome non-ATPase regulatory subunit 12"/>
    <property type="match status" value="1"/>
</dbReference>
<dbReference type="Pfam" id="PF18098">
    <property type="entry name" value="RPN5_C"/>
    <property type="match status" value="1"/>
</dbReference>
<dbReference type="InterPro" id="IPR036390">
    <property type="entry name" value="WH_DNA-bd_sf"/>
</dbReference>
<dbReference type="eggNOG" id="KOG1498">
    <property type="taxonomic scope" value="Eukaryota"/>
</dbReference>
<dbReference type="OrthoDB" id="268763at2759"/>
<dbReference type="InterPro" id="IPR036388">
    <property type="entry name" value="WH-like_DNA-bd_sf"/>
</dbReference>
<organism evidence="5">
    <name type="scientific">Caenorhabditis remanei</name>
    <name type="common">Caenorhabditis vulgaris</name>
    <dbReference type="NCBI Taxonomy" id="31234"/>
    <lineage>
        <taxon>Eukaryota</taxon>
        <taxon>Metazoa</taxon>
        <taxon>Ecdysozoa</taxon>
        <taxon>Nematoda</taxon>
        <taxon>Chromadorea</taxon>
        <taxon>Rhabditida</taxon>
        <taxon>Rhabditina</taxon>
        <taxon>Rhabditomorpha</taxon>
        <taxon>Rhabditoidea</taxon>
        <taxon>Rhabditidae</taxon>
        <taxon>Peloderinae</taxon>
        <taxon>Caenorhabditis</taxon>
    </lineage>
</organism>
<dbReference type="OMA" id="AENEMFK"/>
<dbReference type="AlphaFoldDB" id="E3MXE6"/>
<keyword evidence="5" id="KW-1185">Reference proteome</keyword>
<keyword evidence="2" id="KW-0647">Proteasome</keyword>
<dbReference type="HOGENOM" id="CLU_033860_2_0_1"/>
<dbReference type="Gene3D" id="1.10.10.10">
    <property type="entry name" value="Winged helix-like DNA-binding domain superfamily/Winged helix DNA-binding domain"/>
    <property type="match status" value="1"/>
</dbReference>
<evidence type="ECO:0000313" key="4">
    <source>
        <dbReference type="EMBL" id="EFP11604.1"/>
    </source>
</evidence>
<dbReference type="InterPro" id="IPR040134">
    <property type="entry name" value="PSMD12/CSN4"/>
</dbReference>
<dbReference type="STRING" id="31234.E3MXE6"/>
<dbReference type="InParanoid" id="E3MXE6"/>
<evidence type="ECO:0000256" key="2">
    <source>
        <dbReference type="ARBA" id="ARBA00022942"/>
    </source>
</evidence>
<proteinExistence type="inferred from homology"/>
<dbReference type="Proteomes" id="UP000008281">
    <property type="component" value="Unassembled WGS sequence"/>
</dbReference>
<dbReference type="InterPro" id="IPR040896">
    <property type="entry name" value="RPN5_C"/>
</dbReference>
<sequence length="507" mass="58541">MADKREPIKVDPVDVGDTTELDNLAHLAAHGGDGRLFKMEQDYTKQVDEALLKARDLAQKDVVAAVESLNNIEKLTRLGADMKSNTRVVQYMVGFLFAIFQINFQFFQAKLCFEGQKWDLLMETIMTLSKKRLLIKMAIAKMVRDAVAMIEKMPTEELKMKLIETLRTVTAGKIYVEVERARLTSMVVKKLEAEGKLDEAATMLLELQVETYGSMEMKEKVLYLLEQMRYSLVRNDYVRATIISKKINIKFFNKSDAEDVQDLKLKYYELMIRIGLHDGNYLDVCRHHREIYETKKIKEDSVKATSHLRSAVVYCLLAPHTNEQWDLLNRIAIQRELETVPDYKIILDLFINQELISFKGTIVAKYEKLLRRGTTASPDTGIFDKSTEGEKRWSDLHLRVGEHNMRMIAKYYTQITFERLAELLDFPVDEMESFVCNLIVSGHITGAKLHRPSRIVYLRLKKANVEQLDVWASNVQKLTDTLNKVSHLILKEQMVHKNLELAVTPRA</sequence>
<dbReference type="SUPFAM" id="SSF46785">
    <property type="entry name" value="Winged helix' DNA-binding domain"/>
    <property type="match status" value="1"/>
</dbReference>
<dbReference type="PROSITE" id="PS50250">
    <property type="entry name" value="PCI"/>
    <property type="match status" value="1"/>
</dbReference>
<evidence type="ECO:0000256" key="1">
    <source>
        <dbReference type="ARBA" id="ARBA00006397"/>
    </source>
</evidence>
<dbReference type="InterPro" id="IPR000717">
    <property type="entry name" value="PCI_dom"/>
</dbReference>
<dbReference type="Pfam" id="PF22241">
    <property type="entry name" value="PSMD12-CSN4_N"/>
    <property type="match status" value="1"/>
</dbReference>
<dbReference type="PANTHER" id="PTHR10855">
    <property type="entry name" value="26S PROTEASOME NON-ATPASE REGULATORY SUBUNIT 12/COP9 SIGNALOSOME COMPLEX SUBUNIT 4"/>
    <property type="match status" value="1"/>
</dbReference>
<comment type="similarity">
    <text evidence="1">Belongs to the proteasome subunit p55 family.</text>
</comment>
<dbReference type="Pfam" id="PF01399">
    <property type="entry name" value="PCI"/>
    <property type="match status" value="1"/>
</dbReference>
<evidence type="ECO:0000313" key="5">
    <source>
        <dbReference type="Proteomes" id="UP000008281"/>
    </source>
</evidence>
<dbReference type="FunCoup" id="E3MXE6">
    <property type="interactions" value="3022"/>
</dbReference>
<evidence type="ECO:0000259" key="3">
    <source>
        <dbReference type="PROSITE" id="PS50250"/>
    </source>
</evidence>